<organism evidence="9 10">
    <name type="scientific">Linnemannia elongata AG-77</name>
    <dbReference type="NCBI Taxonomy" id="1314771"/>
    <lineage>
        <taxon>Eukaryota</taxon>
        <taxon>Fungi</taxon>
        <taxon>Fungi incertae sedis</taxon>
        <taxon>Mucoromycota</taxon>
        <taxon>Mortierellomycotina</taxon>
        <taxon>Mortierellomycetes</taxon>
        <taxon>Mortierellales</taxon>
        <taxon>Mortierellaceae</taxon>
        <taxon>Linnemannia</taxon>
    </lineage>
</organism>
<evidence type="ECO:0000259" key="8">
    <source>
        <dbReference type="Pfam" id="PF13867"/>
    </source>
</evidence>
<dbReference type="PANTHER" id="PTHR13286">
    <property type="entry name" value="SAP30"/>
    <property type="match status" value="1"/>
</dbReference>
<feature type="compositionally biased region" description="Gly residues" evidence="7">
    <location>
        <begin position="73"/>
        <end position="87"/>
    </location>
</feature>
<feature type="domain" description="Histone deacetylase complex subunit SAP30 Sin3 binding" evidence="8">
    <location>
        <begin position="125"/>
        <end position="176"/>
    </location>
</feature>
<dbReference type="Proteomes" id="UP000078512">
    <property type="component" value="Unassembled WGS sequence"/>
</dbReference>
<evidence type="ECO:0000256" key="6">
    <source>
        <dbReference type="ARBA" id="ARBA00023242"/>
    </source>
</evidence>
<name>A0A197K5I7_9FUNG</name>
<evidence type="ECO:0000256" key="5">
    <source>
        <dbReference type="ARBA" id="ARBA00023163"/>
    </source>
</evidence>
<dbReference type="AlphaFoldDB" id="A0A197K5I7"/>
<sequence length="189" mass="18857">MAPKQKATDGGPSSGSKSSSAHGNSHSNSEGRGGHANGNSSERGGGSSAAHERASSSSNANNNSSNAAAGSSSGAGSGLANGAGGGSSHTEKGGSSSHAGGSGTTGSGTKRKAESPLITVDFSALDVSALRRYCRLNHLKPKSKTREALVAAATTHWNSTSAQEVDSVAYFLFAVKHRHNVLKLTMPLP</sequence>
<dbReference type="OrthoDB" id="510958at2759"/>
<keyword evidence="3" id="KW-0678">Repressor</keyword>
<keyword evidence="6" id="KW-0539">Nucleus</keyword>
<evidence type="ECO:0000256" key="3">
    <source>
        <dbReference type="ARBA" id="ARBA00022491"/>
    </source>
</evidence>
<feature type="region of interest" description="Disordered" evidence="7">
    <location>
        <begin position="1"/>
        <end position="112"/>
    </location>
</feature>
<proteinExistence type="inferred from homology"/>
<comment type="subcellular location">
    <subcellularLocation>
        <location evidence="1">Nucleus</location>
    </subcellularLocation>
</comment>
<evidence type="ECO:0000256" key="2">
    <source>
        <dbReference type="ARBA" id="ARBA00006283"/>
    </source>
</evidence>
<dbReference type="GO" id="GO:0005634">
    <property type="term" value="C:nucleus"/>
    <property type="evidence" value="ECO:0007669"/>
    <property type="project" value="UniProtKB-SubCell"/>
</dbReference>
<keyword evidence="5" id="KW-0804">Transcription</keyword>
<gene>
    <name evidence="9" type="ORF">K457DRAFT_29752</name>
</gene>
<dbReference type="InterPro" id="IPR024145">
    <property type="entry name" value="His_deAcase_SAP30/SAP30L"/>
</dbReference>
<evidence type="ECO:0000256" key="1">
    <source>
        <dbReference type="ARBA" id="ARBA00004123"/>
    </source>
</evidence>
<evidence type="ECO:0000313" key="9">
    <source>
        <dbReference type="EMBL" id="OAQ32922.1"/>
    </source>
</evidence>
<feature type="compositionally biased region" description="Low complexity" evidence="7">
    <location>
        <begin position="55"/>
        <end position="72"/>
    </location>
</feature>
<evidence type="ECO:0000313" key="10">
    <source>
        <dbReference type="Proteomes" id="UP000078512"/>
    </source>
</evidence>
<reference evidence="9 10" key="1">
    <citation type="submission" date="2016-05" db="EMBL/GenBank/DDBJ databases">
        <title>Genome sequencing reveals origins of a unique bacterial endosymbiosis in the earliest lineages of terrestrial Fungi.</title>
        <authorList>
            <consortium name="DOE Joint Genome Institute"/>
            <person name="Uehling J."/>
            <person name="Gryganskyi A."/>
            <person name="Hameed K."/>
            <person name="Tschaplinski T."/>
            <person name="Misztal P."/>
            <person name="Wu S."/>
            <person name="Desiro A."/>
            <person name="Vande Pol N."/>
            <person name="Du Z.-Y."/>
            <person name="Zienkiewicz A."/>
            <person name="Zienkiewicz K."/>
            <person name="Morin E."/>
            <person name="Tisserant E."/>
            <person name="Splivallo R."/>
            <person name="Hainaut M."/>
            <person name="Henrissat B."/>
            <person name="Ohm R."/>
            <person name="Kuo A."/>
            <person name="Yan J."/>
            <person name="Lipzen A."/>
            <person name="Nolan M."/>
            <person name="Labutti K."/>
            <person name="Barry K."/>
            <person name="Goldstein A."/>
            <person name="Labbe J."/>
            <person name="Schadt C."/>
            <person name="Tuskan G."/>
            <person name="Grigoriev I."/>
            <person name="Martin F."/>
            <person name="Vilgalys R."/>
            <person name="Bonito G."/>
        </authorList>
    </citation>
    <scope>NUCLEOTIDE SEQUENCE [LARGE SCALE GENOMIC DNA]</scope>
    <source>
        <strain evidence="9 10">AG-77</strain>
    </source>
</reference>
<dbReference type="Gene3D" id="6.10.160.20">
    <property type="match status" value="1"/>
</dbReference>
<feature type="compositionally biased region" description="Low complexity" evidence="7">
    <location>
        <begin position="10"/>
        <end position="30"/>
    </location>
</feature>
<evidence type="ECO:0000256" key="7">
    <source>
        <dbReference type="SAM" id="MobiDB-lite"/>
    </source>
</evidence>
<dbReference type="InterPro" id="IPR038291">
    <property type="entry name" value="SAP30_C_sf"/>
</dbReference>
<evidence type="ECO:0000256" key="4">
    <source>
        <dbReference type="ARBA" id="ARBA00023015"/>
    </source>
</evidence>
<dbReference type="Pfam" id="PF13867">
    <property type="entry name" value="SAP30_Sin3_bdg"/>
    <property type="match status" value="1"/>
</dbReference>
<accession>A0A197K5I7</accession>
<dbReference type="EMBL" id="KV442023">
    <property type="protein sequence ID" value="OAQ32922.1"/>
    <property type="molecule type" value="Genomic_DNA"/>
</dbReference>
<dbReference type="InterPro" id="IPR025718">
    <property type="entry name" value="SAP30_Sin3-bd"/>
</dbReference>
<dbReference type="STRING" id="1314771.A0A197K5I7"/>
<keyword evidence="4" id="KW-0805">Transcription regulation</keyword>
<comment type="similarity">
    <text evidence="2">Belongs to the SAP30 family.</text>
</comment>
<protein>
    <recommendedName>
        <fullName evidence="8">Histone deacetylase complex subunit SAP30 Sin3 binding domain-containing protein</fullName>
    </recommendedName>
</protein>
<keyword evidence="10" id="KW-1185">Reference proteome</keyword>